<keyword evidence="3" id="KW-1185">Reference proteome</keyword>
<evidence type="ECO:0000313" key="3">
    <source>
        <dbReference type="Proteomes" id="UP001500724"/>
    </source>
</evidence>
<evidence type="ECO:0000256" key="1">
    <source>
        <dbReference type="SAM" id="MobiDB-lite"/>
    </source>
</evidence>
<name>A0ABN1HKB2_9ACTN</name>
<dbReference type="EMBL" id="BAAAGU010000040">
    <property type="protein sequence ID" value="GAA0656257.1"/>
    <property type="molecule type" value="Genomic_DNA"/>
</dbReference>
<organism evidence="2 3">
    <name type="scientific">Streptomyces thermocarboxydovorans</name>
    <dbReference type="NCBI Taxonomy" id="59298"/>
    <lineage>
        <taxon>Bacteria</taxon>
        <taxon>Bacillati</taxon>
        <taxon>Actinomycetota</taxon>
        <taxon>Actinomycetes</taxon>
        <taxon>Kitasatosporales</taxon>
        <taxon>Streptomycetaceae</taxon>
        <taxon>Streptomyces</taxon>
    </lineage>
</organism>
<feature type="region of interest" description="Disordered" evidence="1">
    <location>
        <begin position="21"/>
        <end position="40"/>
    </location>
</feature>
<evidence type="ECO:0000313" key="2">
    <source>
        <dbReference type="EMBL" id="GAA0656257.1"/>
    </source>
</evidence>
<sequence>MASEEPTVRIGDVSGSTFAIGSHARAVSHQQGGGAAPRDEAAEELLRAVRELRGDLAGGRVRQTDQTAELDAALAETEDEINRTGAAGPSRLQRLRDLLADAQALTALLASAGTVAGLLGM</sequence>
<dbReference type="RefSeq" id="WP_344003331.1">
    <property type="nucleotide sequence ID" value="NZ_BAAAGU010000040.1"/>
</dbReference>
<reference evidence="2 3" key="1">
    <citation type="journal article" date="2019" name="Int. J. Syst. Evol. Microbiol.">
        <title>The Global Catalogue of Microorganisms (GCM) 10K type strain sequencing project: providing services to taxonomists for standard genome sequencing and annotation.</title>
        <authorList>
            <consortium name="The Broad Institute Genomics Platform"/>
            <consortium name="The Broad Institute Genome Sequencing Center for Infectious Disease"/>
            <person name="Wu L."/>
            <person name="Ma J."/>
        </authorList>
    </citation>
    <scope>NUCLEOTIDE SEQUENCE [LARGE SCALE GENOMIC DNA]</scope>
    <source>
        <strain evidence="2 3">JCM 10367</strain>
    </source>
</reference>
<comment type="caution">
    <text evidence="2">The sequence shown here is derived from an EMBL/GenBank/DDBJ whole genome shotgun (WGS) entry which is preliminary data.</text>
</comment>
<gene>
    <name evidence="2" type="ORF">GCM10009535_39030</name>
</gene>
<protein>
    <submittedName>
        <fullName evidence="2">Uncharacterized protein</fullName>
    </submittedName>
</protein>
<proteinExistence type="predicted"/>
<accession>A0ABN1HKB2</accession>
<dbReference type="Proteomes" id="UP001500724">
    <property type="component" value="Unassembled WGS sequence"/>
</dbReference>